<keyword evidence="1" id="KW-0805">Transcription regulation</keyword>
<protein>
    <submittedName>
        <fullName evidence="7">NAC domain-containing protein 90</fullName>
    </submittedName>
</protein>
<keyword evidence="3" id="KW-0804">Transcription</keyword>
<comment type="caution">
    <text evidence="7">The sequence shown here is derived from an EMBL/GenBank/DDBJ whole genome shotgun (WGS) entry which is preliminary data.</text>
</comment>
<dbReference type="AlphaFoldDB" id="A0AAW2MZV4"/>
<accession>A0AAW2MZV4</accession>
<dbReference type="GO" id="GO:0006355">
    <property type="term" value="P:regulation of DNA-templated transcription"/>
    <property type="evidence" value="ECO:0007669"/>
    <property type="project" value="InterPro"/>
</dbReference>
<evidence type="ECO:0000256" key="3">
    <source>
        <dbReference type="ARBA" id="ARBA00023163"/>
    </source>
</evidence>
<gene>
    <name evidence="7" type="ORF">Scaly_1978500</name>
</gene>
<evidence type="ECO:0000313" key="7">
    <source>
        <dbReference type="EMBL" id="KAL0337034.1"/>
    </source>
</evidence>
<keyword evidence="2" id="KW-0238">DNA-binding</keyword>
<evidence type="ECO:0000256" key="2">
    <source>
        <dbReference type="ARBA" id="ARBA00023125"/>
    </source>
</evidence>
<evidence type="ECO:0000256" key="5">
    <source>
        <dbReference type="SAM" id="MobiDB-lite"/>
    </source>
</evidence>
<evidence type="ECO:0000256" key="1">
    <source>
        <dbReference type="ARBA" id="ARBA00023015"/>
    </source>
</evidence>
<dbReference type="SUPFAM" id="SSF101941">
    <property type="entry name" value="NAC domain"/>
    <property type="match status" value="1"/>
</dbReference>
<dbReference type="PANTHER" id="PTHR31744">
    <property type="entry name" value="PROTEIN CUP-SHAPED COTYLEDON 2-RELATED"/>
    <property type="match status" value="1"/>
</dbReference>
<dbReference type="PROSITE" id="PS51005">
    <property type="entry name" value="NAC"/>
    <property type="match status" value="1"/>
</dbReference>
<dbReference type="EMBL" id="JACGWM010000012">
    <property type="protein sequence ID" value="KAL0337034.1"/>
    <property type="molecule type" value="Genomic_DNA"/>
</dbReference>
<organism evidence="7">
    <name type="scientific">Sesamum calycinum</name>
    <dbReference type="NCBI Taxonomy" id="2727403"/>
    <lineage>
        <taxon>Eukaryota</taxon>
        <taxon>Viridiplantae</taxon>
        <taxon>Streptophyta</taxon>
        <taxon>Embryophyta</taxon>
        <taxon>Tracheophyta</taxon>
        <taxon>Spermatophyta</taxon>
        <taxon>Magnoliopsida</taxon>
        <taxon>eudicotyledons</taxon>
        <taxon>Gunneridae</taxon>
        <taxon>Pentapetalae</taxon>
        <taxon>asterids</taxon>
        <taxon>lamiids</taxon>
        <taxon>Lamiales</taxon>
        <taxon>Pedaliaceae</taxon>
        <taxon>Sesamum</taxon>
    </lineage>
</organism>
<proteinExistence type="predicted"/>
<dbReference type="GO" id="GO:0003677">
    <property type="term" value="F:DNA binding"/>
    <property type="evidence" value="ECO:0007669"/>
    <property type="project" value="UniProtKB-KW"/>
</dbReference>
<evidence type="ECO:0000256" key="4">
    <source>
        <dbReference type="ARBA" id="ARBA00023242"/>
    </source>
</evidence>
<dbReference type="PANTHER" id="PTHR31744:SF220">
    <property type="entry name" value="LOW QUALITY PROTEIN: NAC DOMAIN-CONTAINING PROTEIN 90-LIKE"/>
    <property type="match status" value="1"/>
</dbReference>
<dbReference type="Pfam" id="PF02365">
    <property type="entry name" value="NAM"/>
    <property type="match status" value="1"/>
</dbReference>
<evidence type="ECO:0000259" key="6">
    <source>
        <dbReference type="PROSITE" id="PS51005"/>
    </source>
</evidence>
<dbReference type="InterPro" id="IPR036093">
    <property type="entry name" value="NAC_dom_sf"/>
</dbReference>
<sequence>MDAPLPGFRFYPTEQELLSFYLHHKIKGTRMDIDRVYPSSTFTITIHGIFHTEKPAEFAGELCPEDSEQWFFFILRQEREARGGRPNRLTPEGYWKATGSPGEVYSSQNHRIGQKKTMVFYEGRANHRGRKTEWKMNEYKIFVTDHEASSSSGEKLQVNEEYRLCRIYKRSRSLRAFDRRPLREEAATGHQEAPVHRQQPASELVAGDHQAAVDHQQQHHSAQAVAINDSSSGDHNTNHENNWDMATDNEPLWAWEELNWFYLP</sequence>
<feature type="region of interest" description="Disordered" evidence="5">
    <location>
        <begin position="214"/>
        <end position="244"/>
    </location>
</feature>
<feature type="domain" description="NAC" evidence="6">
    <location>
        <begin position="4"/>
        <end position="170"/>
    </location>
</feature>
<feature type="compositionally biased region" description="Low complexity" evidence="5">
    <location>
        <begin position="214"/>
        <end position="226"/>
    </location>
</feature>
<name>A0AAW2MZV4_9LAMI</name>
<dbReference type="Gene3D" id="2.170.150.80">
    <property type="entry name" value="NAC domain"/>
    <property type="match status" value="1"/>
</dbReference>
<keyword evidence="4" id="KW-0539">Nucleus</keyword>
<reference evidence="7" key="2">
    <citation type="journal article" date="2024" name="Plant">
        <title>Genomic evolution and insights into agronomic trait innovations of Sesamum species.</title>
        <authorList>
            <person name="Miao H."/>
            <person name="Wang L."/>
            <person name="Qu L."/>
            <person name="Liu H."/>
            <person name="Sun Y."/>
            <person name="Le M."/>
            <person name="Wang Q."/>
            <person name="Wei S."/>
            <person name="Zheng Y."/>
            <person name="Lin W."/>
            <person name="Duan Y."/>
            <person name="Cao H."/>
            <person name="Xiong S."/>
            <person name="Wang X."/>
            <person name="Wei L."/>
            <person name="Li C."/>
            <person name="Ma Q."/>
            <person name="Ju M."/>
            <person name="Zhao R."/>
            <person name="Li G."/>
            <person name="Mu C."/>
            <person name="Tian Q."/>
            <person name="Mei H."/>
            <person name="Zhang T."/>
            <person name="Gao T."/>
            <person name="Zhang H."/>
        </authorList>
    </citation>
    <scope>NUCLEOTIDE SEQUENCE</scope>
    <source>
        <strain evidence="7">KEN8</strain>
    </source>
</reference>
<reference evidence="7" key="1">
    <citation type="submission" date="2020-06" db="EMBL/GenBank/DDBJ databases">
        <authorList>
            <person name="Li T."/>
            <person name="Hu X."/>
            <person name="Zhang T."/>
            <person name="Song X."/>
            <person name="Zhang H."/>
            <person name="Dai N."/>
            <person name="Sheng W."/>
            <person name="Hou X."/>
            <person name="Wei L."/>
        </authorList>
    </citation>
    <scope>NUCLEOTIDE SEQUENCE</scope>
    <source>
        <strain evidence="7">KEN8</strain>
        <tissue evidence="7">Leaf</tissue>
    </source>
</reference>
<dbReference type="InterPro" id="IPR003441">
    <property type="entry name" value="NAC-dom"/>
</dbReference>